<evidence type="ECO:0000256" key="4">
    <source>
        <dbReference type="ARBA" id="ARBA00023136"/>
    </source>
</evidence>
<dbReference type="GO" id="GO:0015513">
    <property type="term" value="F:high-affinity secondary active nitrite transmembrane transporter activity"/>
    <property type="evidence" value="ECO:0007669"/>
    <property type="project" value="TreeGrafter"/>
</dbReference>
<comment type="similarity">
    <text evidence="5">Belongs to the FNT transporter (TC 1.A.16) family.</text>
</comment>
<keyword evidence="8" id="KW-1185">Reference proteome</keyword>
<dbReference type="InterPro" id="IPR000292">
    <property type="entry name" value="For/NO2_transpt"/>
</dbReference>
<sequence>MIRLRLEPVLQRQLFKLDKGAAELPHLQTIEAWPLLLAKMDPTFDPTKETLNLLVSSGTAKARLPWPDLLLKSFLAGAFLSIGALFSVIVAGGSPTLRAENPGLATLLSSFAFPTGFVILTIVNTELFTANVFVLILTTFMRRTTWLDLVRNLVLSYIFNLAGCLFVAGFLCWWSDTLSTDTLKSFAVTQAEGRVNVQWSVNFLRGVGCNWLVGLAIFLSISCKDKVSKIYAIWIPIWTFVAIGYQHCIANFFLVPIGMFYGTNFGVGKFIYQSVIPVTLGDIVGGAVLDGVFIWFLYGHRIMKRPGDEPNTGSHLPS</sequence>
<dbReference type="GO" id="GO:0015707">
    <property type="term" value="P:nitrite transport"/>
    <property type="evidence" value="ECO:0007669"/>
    <property type="project" value="TreeGrafter"/>
</dbReference>
<feature type="transmembrane region" description="Helical" evidence="6">
    <location>
        <begin position="111"/>
        <end position="141"/>
    </location>
</feature>
<protein>
    <submittedName>
        <fullName evidence="7">Formate/nitrite transporter-domain-containing protein</fullName>
    </submittedName>
</protein>
<evidence type="ECO:0000256" key="2">
    <source>
        <dbReference type="ARBA" id="ARBA00022692"/>
    </source>
</evidence>
<proteinExistence type="inferred from homology"/>
<organism evidence="7 8">
    <name type="scientific">Aspergillus sergii</name>
    <dbReference type="NCBI Taxonomy" id="1034303"/>
    <lineage>
        <taxon>Eukaryota</taxon>
        <taxon>Fungi</taxon>
        <taxon>Dikarya</taxon>
        <taxon>Ascomycota</taxon>
        <taxon>Pezizomycotina</taxon>
        <taxon>Eurotiomycetes</taxon>
        <taxon>Eurotiomycetidae</taxon>
        <taxon>Eurotiales</taxon>
        <taxon>Aspergillaceae</taxon>
        <taxon>Aspergillus</taxon>
        <taxon>Aspergillus subgen. Circumdati</taxon>
    </lineage>
</organism>
<evidence type="ECO:0000256" key="6">
    <source>
        <dbReference type="SAM" id="Phobius"/>
    </source>
</evidence>
<reference evidence="8" key="1">
    <citation type="submission" date="2019-04" db="EMBL/GenBank/DDBJ databases">
        <title>Friends and foes A comparative genomics studyof 23 Aspergillus species from section Flavi.</title>
        <authorList>
            <consortium name="DOE Joint Genome Institute"/>
            <person name="Kjaerbolling I."/>
            <person name="Vesth T."/>
            <person name="Frisvad J.C."/>
            <person name="Nybo J.L."/>
            <person name="Theobald S."/>
            <person name="Kildgaard S."/>
            <person name="Isbrandt T."/>
            <person name="Kuo A."/>
            <person name="Sato A."/>
            <person name="Lyhne E.K."/>
            <person name="Kogle M.E."/>
            <person name="Wiebenga A."/>
            <person name="Kun R.S."/>
            <person name="Lubbers R.J."/>
            <person name="Makela M.R."/>
            <person name="Barry K."/>
            <person name="Chovatia M."/>
            <person name="Clum A."/>
            <person name="Daum C."/>
            <person name="Haridas S."/>
            <person name="He G."/>
            <person name="LaButti K."/>
            <person name="Lipzen A."/>
            <person name="Mondo S."/>
            <person name="Riley R."/>
            <person name="Salamov A."/>
            <person name="Simmons B.A."/>
            <person name="Magnuson J.K."/>
            <person name="Henrissat B."/>
            <person name="Mortensen U.H."/>
            <person name="Larsen T.O."/>
            <person name="Devries R.P."/>
            <person name="Grigoriev I.V."/>
            <person name="Machida M."/>
            <person name="Baker S.E."/>
            <person name="Andersen M.R."/>
        </authorList>
    </citation>
    <scope>NUCLEOTIDE SEQUENCE [LARGE SCALE GENOMIC DNA]</scope>
    <source>
        <strain evidence="8">CBS 130017</strain>
    </source>
</reference>
<dbReference type="AlphaFoldDB" id="A0A5N6XL06"/>
<evidence type="ECO:0000256" key="3">
    <source>
        <dbReference type="ARBA" id="ARBA00022989"/>
    </source>
</evidence>
<evidence type="ECO:0000313" key="8">
    <source>
        <dbReference type="Proteomes" id="UP000325945"/>
    </source>
</evidence>
<feature type="transmembrane region" description="Helical" evidence="6">
    <location>
        <begin position="275"/>
        <end position="298"/>
    </location>
</feature>
<feature type="transmembrane region" description="Helical" evidence="6">
    <location>
        <begin position="153"/>
        <end position="174"/>
    </location>
</feature>
<dbReference type="InterPro" id="IPR023271">
    <property type="entry name" value="Aquaporin-like"/>
</dbReference>
<dbReference type="PANTHER" id="PTHR30520:SF6">
    <property type="entry name" value="FORMATE_NITRATE FAMILY TRANSPORTER (EUROFUNG)"/>
    <property type="match status" value="1"/>
</dbReference>
<dbReference type="EMBL" id="ML741763">
    <property type="protein sequence ID" value="KAE8333016.1"/>
    <property type="molecule type" value="Genomic_DNA"/>
</dbReference>
<feature type="transmembrane region" description="Helical" evidence="6">
    <location>
        <begin position="203"/>
        <end position="221"/>
    </location>
</feature>
<evidence type="ECO:0000256" key="5">
    <source>
        <dbReference type="ARBA" id="ARBA00049660"/>
    </source>
</evidence>
<comment type="subcellular location">
    <subcellularLocation>
        <location evidence="1">Membrane</location>
        <topology evidence="1">Multi-pass membrane protein</topology>
    </subcellularLocation>
</comment>
<feature type="transmembrane region" description="Helical" evidence="6">
    <location>
        <begin position="69"/>
        <end position="91"/>
    </location>
</feature>
<keyword evidence="4 6" id="KW-0472">Membrane</keyword>
<keyword evidence="3 6" id="KW-1133">Transmembrane helix</keyword>
<accession>A0A5N6XL06</accession>
<feature type="transmembrane region" description="Helical" evidence="6">
    <location>
        <begin position="233"/>
        <end position="255"/>
    </location>
</feature>
<evidence type="ECO:0000256" key="1">
    <source>
        <dbReference type="ARBA" id="ARBA00004141"/>
    </source>
</evidence>
<dbReference type="PANTHER" id="PTHR30520">
    <property type="entry name" value="FORMATE TRANSPORTER-RELATED"/>
    <property type="match status" value="1"/>
</dbReference>
<evidence type="ECO:0000313" key="7">
    <source>
        <dbReference type="EMBL" id="KAE8333016.1"/>
    </source>
</evidence>
<dbReference type="Gene3D" id="1.20.1080.10">
    <property type="entry name" value="Glycerol uptake facilitator protein"/>
    <property type="match status" value="1"/>
</dbReference>
<gene>
    <name evidence="7" type="ORF">BDV39DRAFT_166171</name>
</gene>
<dbReference type="Pfam" id="PF01226">
    <property type="entry name" value="Form_Nir_trans"/>
    <property type="match status" value="1"/>
</dbReference>
<dbReference type="GO" id="GO:0005886">
    <property type="term" value="C:plasma membrane"/>
    <property type="evidence" value="ECO:0007669"/>
    <property type="project" value="TreeGrafter"/>
</dbReference>
<keyword evidence="2 6" id="KW-0812">Transmembrane</keyword>
<dbReference type="Proteomes" id="UP000325945">
    <property type="component" value="Unassembled WGS sequence"/>
</dbReference>
<name>A0A5N6XL06_9EURO</name>